<dbReference type="PANTHER" id="PTHR43667:SF1">
    <property type="entry name" value="CYCLOPROPANE-FATTY-ACYL-PHOSPHOLIPID SYNTHASE"/>
    <property type="match status" value="1"/>
</dbReference>
<dbReference type="Proteomes" id="UP000007073">
    <property type="component" value="Chromosome"/>
</dbReference>
<evidence type="ECO:0000256" key="5">
    <source>
        <dbReference type="ARBA" id="ARBA00023098"/>
    </source>
</evidence>
<dbReference type="PANTHER" id="PTHR43667">
    <property type="entry name" value="CYCLOPROPANE-FATTY-ACYL-PHOSPHOLIPID SYNTHASE"/>
    <property type="match status" value="1"/>
</dbReference>
<reference evidence="7 8" key="1">
    <citation type="submission" date="2005-10" db="EMBL/GenBank/DDBJ databases">
        <title>Complete sequence of Geobacter metallireducens GS-15.</title>
        <authorList>
            <consortium name="US DOE Joint Genome Institute"/>
            <person name="Copeland A."/>
            <person name="Lucas S."/>
            <person name="Lapidus A."/>
            <person name="Barry K."/>
            <person name="Detter J.C."/>
            <person name="Glavina T."/>
            <person name="Hammon N."/>
            <person name="Israni S."/>
            <person name="Pitluck S."/>
            <person name="Di Bartolo G."/>
            <person name="Chain P."/>
            <person name="Schmutz J."/>
            <person name="Larimer F."/>
            <person name="Land M."/>
            <person name="Kyrpides N."/>
            <person name="Ivanova N."/>
            <person name="Richardson P."/>
        </authorList>
    </citation>
    <scope>NUCLEOTIDE SEQUENCE [LARGE SCALE GENOMIC DNA]</scope>
    <source>
        <strain evidence="8">ATCC 53774 / DSM 7210 / GS-15</strain>
    </source>
</reference>
<dbReference type="GO" id="GO:0032259">
    <property type="term" value="P:methylation"/>
    <property type="evidence" value="ECO:0007669"/>
    <property type="project" value="UniProtKB-KW"/>
</dbReference>
<dbReference type="GO" id="GO:0008168">
    <property type="term" value="F:methyltransferase activity"/>
    <property type="evidence" value="ECO:0007669"/>
    <property type="project" value="UniProtKB-KW"/>
</dbReference>
<dbReference type="InterPro" id="IPR057206">
    <property type="entry name" value="DUF7884"/>
</dbReference>
<dbReference type="STRING" id="269799.Gmet_2187"/>
<organism evidence="7 8">
    <name type="scientific">Geobacter metallireducens (strain ATCC 53774 / DSM 7210 / GS-15)</name>
    <dbReference type="NCBI Taxonomy" id="269799"/>
    <lineage>
        <taxon>Bacteria</taxon>
        <taxon>Pseudomonadati</taxon>
        <taxon>Thermodesulfobacteriota</taxon>
        <taxon>Desulfuromonadia</taxon>
        <taxon>Geobacterales</taxon>
        <taxon>Geobacteraceae</taxon>
        <taxon>Geobacter</taxon>
    </lineage>
</organism>
<dbReference type="Pfam" id="PF25371">
    <property type="entry name" value="DUF7884"/>
    <property type="match status" value="1"/>
</dbReference>
<dbReference type="SUPFAM" id="SSF53335">
    <property type="entry name" value="S-adenosyl-L-methionine-dependent methyltransferases"/>
    <property type="match status" value="1"/>
</dbReference>
<proteinExistence type="inferred from homology"/>
<name>Q39TK9_GEOMG</name>
<protein>
    <submittedName>
        <fullName evidence="7">Cyclopropane-fatty-acyl-phospholipid synthase</fullName>
    </submittedName>
</protein>
<keyword evidence="3" id="KW-0808">Transferase</keyword>
<evidence type="ECO:0000256" key="1">
    <source>
        <dbReference type="ARBA" id="ARBA00010815"/>
    </source>
</evidence>
<sequence length="435" mass="48702">MPGNHMVLESPHRADEDAVAALSFLEKVLAGYHPRDFEVRLWDGTLLKAEEKPRFTMVLNHPGVLRGMFLNPSQITLGEAFVRKDFDIEGDVVAAFALGDYLMGLHWGILDRFRMGRDLFTLPATAKPSRPGHASAHLSGSVHCKKRDSQAIAFHYNVSNDFYRLWLDERMVYSCAYFTSTSDELDAAQERKLDYICRKLRLKPGERLLDIGCGWGGLVLHAARNYGVKAHGITLSRPQAELAGERIRAAGLEDSCRVEVKDYRELEGQGIYDKIVSVGMFEHVGKARLEEYFARAFRLLGTGGAFLNHGIAAGQGYCPDDDNSFIDRYVFPDGELLPVDVTLHAAAAAGFEARDLESLREHYALTLRHWIKRLDAAATEAFIAASETTFRVWRLYMAGSAHAFDCNRINIYQALLAKPDKGKSGQPLTRADWYA</sequence>
<keyword evidence="2" id="KW-0489">Methyltransferase</keyword>
<accession>Q39TK9</accession>
<comment type="similarity">
    <text evidence="1">Belongs to the CFA/CMAS family.</text>
</comment>
<dbReference type="PIRSF" id="PIRSF003085">
    <property type="entry name" value="CMAS"/>
    <property type="match status" value="1"/>
</dbReference>
<dbReference type="HOGENOM" id="CLU_026434_6_2_7"/>
<dbReference type="eggNOG" id="COG2230">
    <property type="taxonomic scope" value="Bacteria"/>
</dbReference>
<dbReference type="GO" id="GO:0008610">
    <property type="term" value="P:lipid biosynthetic process"/>
    <property type="evidence" value="ECO:0007669"/>
    <property type="project" value="InterPro"/>
</dbReference>
<keyword evidence="8" id="KW-1185">Reference proteome</keyword>
<evidence type="ECO:0000256" key="3">
    <source>
        <dbReference type="ARBA" id="ARBA00022679"/>
    </source>
</evidence>
<dbReference type="RefSeq" id="WP_011365944.1">
    <property type="nucleotide sequence ID" value="NC_007517.1"/>
</dbReference>
<evidence type="ECO:0000256" key="4">
    <source>
        <dbReference type="ARBA" id="ARBA00022691"/>
    </source>
</evidence>
<gene>
    <name evidence="7" type="ordered locus">Gmet_2187</name>
</gene>
<dbReference type="InterPro" id="IPR029063">
    <property type="entry name" value="SAM-dependent_MTases_sf"/>
</dbReference>
<evidence type="ECO:0000259" key="6">
    <source>
        <dbReference type="Pfam" id="PF25371"/>
    </source>
</evidence>
<dbReference type="AlphaFoldDB" id="Q39TK9"/>
<evidence type="ECO:0000313" key="7">
    <source>
        <dbReference type="EMBL" id="ABB32415.1"/>
    </source>
</evidence>
<dbReference type="EMBL" id="CP000148">
    <property type="protein sequence ID" value="ABB32415.1"/>
    <property type="molecule type" value="Genomic_DNA"/>
</dbReference>
<dbReference type="KEGG" id="gme:Gmet_2187"/>
<evidence type="ECO:0000313" key="8">
    <source>
        <dbReference type="Proteomes" id="UP000007073"/>
    </source>
</evidence>
<dbReference type="InterPro" id="IPR003333">
    <property type="entry name" value="CMAS"/>
</dbReference>
<reference evidence="7 8" key="2">
    <citation type="journal article" date="2009" name="BMC Microbiol.">
        <title>The genome sequence of Geobacter metallireducens: features of metabolism, physiology and regulation common and dissimilar to Geobacter sulfurreducens.</title>
        <authorList>
            <person name="Aklujkar M."/>
            <person name="Krushkal J."/>
            <person name="DiBartolo G."/>
            <person name="Lapidus A."/>
            <person name="Land M.L."/>
            <person name="Lovley D.R."/>
        </authorList>
    </citation>
    <scope>NUCLEOTIDE SEQUENCE [LARGE SCALE GENOMIC DNA]</scope>
    <source>
        <strain evidence="8">ATCC 53774 / DSM 7210 / GS-15</strain>
    </source>
</reference>
<dbReference type="Pfam" id="PF02353">
    <property type="entry name" value="CMAS"/>
    <property type="match status" value="1"/>
</dbReference>
<dbReference type="InterPro" id="IPR050723">
    <property type="entry name" value="CFA/CMAS"/>
</dbReference>
<dbReference type="CDD" id="cd02440">
    <property type="entry name" value="AdoMet_MTases"/>
    <property type="match status" value="1"/>
</dbReference>
<keyword evidence="4" id="KW-0949">S-adenosyl-L-methionine</keyword>
<feature type="domain" description="DUF7884" evidence="6">
    <location>
        <begin position="24"/>
        <end position="92"/>
    </location>
</feature>
<evidence type="ECO:0000256" key="2">
    <source>
        <dbReference type="ARBA" id="ARBA00022603"/>
    </source>
</evidence>
<keyword evidence="5" id="KW-0443">Lipid metabolism</keyword>
<dbReference type="Gene3D" id="3.40.50.150">
    <property type="entry name" value="Vaccinia Virus protein VP39"/>
    <property type="match status" value="1"/>
</dbReference>